<accession>A0A6C0LMN1</accession>
<protein>
    <recommendedName>
        <fullName evidence="2">NADAR domain-containing protein</fullName>
    </recommendedName>
</protein>
<sequence length="200" mass="23033">MSASDKLYFHSRSKDAVAGKGVHEFAKDENAYEELTKIKDWRKVLSNFHFCPFTYKGYTYNTIEHVYQSQRIGLVCSKKAYLFTLESGDEIGKGDARVARANRKMIRLDKASLAKWDAIEDEVQYEAALSKYNVCPEALKILKATGEAELWHLVSRSKTHLRFTHLERLRSRFADFTEFADLNGNENEDTEKPEKVAKPI</sequence>
<dbReference type="EMBL" id="MN740531">
    <property type="protein sequence ID" value="QHU31600.1"/>
    <property type="molecule type" value="Genomic_DNA"/>
</dbReference>
<reference evidence="1" key="1">
    <citation type="journal article" date="2020" name="Nature">
        <title>Giant virus diversity and host interactions through global metagenomics.</title>
        <authorList>
            <person name="Schulz F."/>
            <person name="Roux S."/>
            <person name="Paez-Espino D."/>
            <person name="Jungbluth S."/>
            <person name="Walsh D.A."/>
            <person name="Denef V.J."/>
            <person name="McMahon K.D."/>
            <person name="Konstantinidis K.T."/>
            <person name="Eloe-Fadrosh E.A."/>
            <person name="Kyrpides N.C."/>
            <person name="Woyke T."/>
        </authorList>
    </citation>
    <scope>NUCLEOTIDE SEQUENCE</scope>
    <source>
        <strain evidence="1">GVMAG-M-3300027963-21</strain>
    </source>
</reference>
<dbReference type="InterPro" id="IPR037238">
    <property type="entry name" value="YbiA-like_sf"/>
</dbReference>
<dbReference type="AlphaFoldDB" id="A0A6C0LMN1"/>
<evidence type="ECO:0000313" key="1">
    <source>
        <dbReference type="EMBL" id="QHU31600.1"/>
    </source>
</evidence>
<evidence type="ECO:0008006" key="2">
    <source>
        <dbReference type="Google" id="ProtNLM"/>
    </source>
</evidence>
<organism evidence="1">
    <name type="scientific">viral metagenome</name>
    <dbReference type="NCBI Taxonomy" id="1070528"/>
    <lineage>
        <taxon>unclassified sequences</taxon>
        <taxon>metagenomes</taxon>
        <taxon>organismal metagenomes</taxon>
    </lineage>
</organism>
<proteinExistence type="predicted"/>
<name>A0A6C0LMN1_9ZZZZ</name>
<dbReference type="Gene3D" id="1.10.357.40">
    <property type="entry name" value="YbiA-like"/>
    <property type="match status" value="1"/>
</dbReference>
<dbReference type="SUPFAM" id="SSF143990">
    <property type="entry name" value="YbiA-like"/>
    <property type="match status" value="1"/>
</dbReference>